<dbReference type="AlphaFoldDB" id="R0L9B1"/>
<keyword evidence="2" id="KW-1185">Reference proteome</keyword>
<evidence type="ECO:0000313" key="2">
    <source>
        <dbReference type="Proteomes" id="UP000296049"/>
    </source>
</evidence>
<name>R0L9B1_ANAPL</name>
<organism evidence="1 2">
    <name type="scientific">Anas platyrhynchos</name>
    <name type="common">Mallard</name>
    <name type="synonym">Anas boschas</name>
    <dbReference type="NCBI Taxonomy" id="8839"/>
    <lineage>
        <taxon>Eukaryota</taxon>
        <taxon>Metazoa</taxon>
        <taxon>Chordata</taxon>
        <taxon>Craniata</taxon>
        <taxon>Vertebrata</taxon>
        <taxon>Euteleostomi</taxon>
        <taxon>Archelosauria</taxon>
        <taxon>Archosauria</taxon>
        <taxon>Dinosauria</taxon>
        <taxon>Saurischia</taxon>
        <taxon>Theropoda</taxon>
        <taxon>Coelurosauria</taxon>
        <taxon>Aves</taxon>
        <taxon>Neognathae</taxon>
        <taxon>Galloanserae</taxon>
        <taxon>Anseriformes</taxon>
        <taxon>Anatidae</taxon>
        <taxon>Anatinae</taxon>
        <taxon>Anas</taxon>
    </lineage>
</organism>
<dbReference type="EMBL" id="KB742979">
    <property type="protein sequence ID" value="EOB02239.1"/>
    <property type="molecule type" value="Genomic_DNA"/>
</dbReference>
<protein>
    <submittedName>
        <fullName evidence="1">Uncharacterized protein</fullName>
    </submittedName>
</protein>
<accession>R0L9B1</accession>
<gene>
    <name evidence="1" type="ORF">Anapl_17053</name>
</gene>
<dbReference type="Proteomes" id="UP000296049">
    <property type="component" value="Unassembled WGS sequence"/>
</dbReference>
<evidence type="ECO:0000313" key="1">
    <source>
        <dbReference type="EMBL" id="EOB02239.1"/>
    </source>
</evidence>
<proteinExistence type="predicted"/>
<sequence>MQLFLVAHGGALAHKYINAAFAKSCFPFCCEKSYGIHRCASDHPLNVFSFHLFPHAAFVSVQCNKQPAEPPALTQRGAGCHKQLPKGRDHKVSLARHAGGLRHALPTSQKIQILNEGSAGLPPAPAPLRDVDGEAFDIILNTFYDPDTCRSVTYLSKKQRAQSISLDFALCSACNAALQAACEAAAVAGPFISCTTLPFPELLEGRGAQLTNSQQYKATSFREQSSKGQLSSCNIHQGHEQNQPSRIYRVCILQCAQGVTLWSSQCKEDANAESSLI</sequence>
<reference evidence="2" key="1">
    <citation type="journal article" date="2013" name="Nat. Genet.">
        <title>The duck genome and transcriptome provide insight into an avian influenza virus reservoir species.</title>
        <authorList>
            <person name="Huang Y."/>
            <person name="Li Y."/>
            <person name="Burt D.W."/>
            <person name="Chen H."/>
            <person name="Zhang Y."/>
            <person name="Qian W."/>
            <person name="Kim H."/>
            <person name="Gan S."/>
            <person name="Zhao Y."/>
            <person name="Li J."/>
            <person name="Yi K."/>
            <person name="Feng H."/>
            <person name="Zhu P."/>
            <person name="Li B."/>
            <person name="Liu Q."/>
            <person name="Fairley S."/>
            <person name="Magor K.E."/>
            <person name="Du Z."/>
            <person name="Hu X."/>
            <person name="Goodman L."/>
            <person name="Tafer H."/>
            <person name="Vignal A."/>
            <person name="Lee T."/>
            <person name="Kim K.W."/>
            <person name="Sheng Z."/>
            <person name="An Y."/>
            <person name="Searle S."/>
            <person name="Herrero J."/>
            <person name="Groenen M.A."/>
            <person name="Crooijmans R.P."/>
            <person name="Faraut T."/>
            <person name="Cai Q."/>
            <person name="Webster R.G."/>
            <person name="Aldridge J.R."/>
            <person name="Warren W.C."/>
            <person name="Bartschat S."/>
            <person name="Kehr S."/>
            <person name="Marz M."/>
            <person name="Stadler P.F."/>
            <person name="Smith J."/>
            <person name="Kraus R.H."/>
            <person name="Zhao Y."/>
            <person name="Ren L."/>
            <person name="Fei J."/>
            <person name="Morisson M."/>
            <person name="Kaiser P."/>
            <person name="Griffin D.K."/>
            <person name="Rao M."/>
            <person name="Pitel F."/>
            <person name="Wang J."/>
            <person name="Li N."/>
        </authorList>
    </citation>
    <scope>NUCLEOTIDE SEQUENCE [LARGE SCALE GENOMIC DNA]</scope>
</reference>